<evidence type="ECO:0000313" key="3">
    <source>
        <dbReference type="Proteomes" id="UP001642484"/>
    </source>
</evidence>
<feature type="region of interest" description="Disordered" evidence="1">
    <location>
        <begin position="50"/>
        <end position="94"/>
    </location>
</feature>
<evidence type="ECO:0000313" key="2">
    <source>
        <dbReference type="EMBL" id="CAK8999433.1"/>
    </source>
</evidence>
<sequence>MQQRTTLNLNRAVLPEDQEAFFNPNAVPQQSSVLSPMSAYFDGPQHPPSFFGAAHATGPAPVSTAASSAAPGTGGAAASPASSPHPKQVRPQQVCLQAGLAAPFVPYQSMPPGVALPVNPGLQPMCNLPAGAPAPAPVAPASSAGTGGNPTLLQSRPAPKKEAKEETKRAAQGRAPCPIGVYVDLSSLRLREKSK</sequence>
<name>A0ABP0IA12_9DINO</name>
<feature type="region of interest" description="Disordered" evidence="1">
    <location>
        <begin position="130"/>
        <end position="175"/>
    </location>
</feature>
<evidence type="ECO:0000256" key="1">
    <source>
        <dbReference type="SAM" id="MobiDB-lite"/>
    </source>
</evidence>
<keyword evidence="3" id="KW-1185">Reference proteome</keyword>
<dbReference type="EMBL" id="CAXAMN010002392">
    <property type="protein sequence ID" value="CAK8999433.1"/>
    <property type="molecule type" value="Genomic_DNA"/>
</dbReference>
<organism evidence="2 3">
    <name type="scientific">Durusdinium trenchii</name>
    <dbReference type="NCBI Taxonomy" id="1381693"/>
    <lineage>
        <taxon>Eukaryota</taxon>
        <taxon>Sar</taxon>
        <taxon>Alveolata</taxon>
        <taxon>Dinophyceae</taxon>
        <taxon>Suessiales</taxon>
        <taxon>Symbiodiniaceae</taxon>
        <taxon>Durusdinium</taxon>
    </lineage>
</organism>
<gene>
    <name evidence="2" type="ORF">CCMP2556_LOCUS5651</name>
</gene>
<feature type="compositionally biased region" description="Low complexity" evidence="1">
    <location>
        <begin position="56"/>
        <end position="84"/>
    </location>
</feature>
<protein>
    <submittedName>
        <fullName evidence="2">Uncharacterized protein</fullName>
    </submittedName>
</protein>
<proteinExistence type="predicted"/>
<dbReference type="Proteomes" id="UP001642484">
    <property type="component" value="Unassembled WGS sequence"/>
</dbReference>
<reference evidence="2 3" key="1">
    <citation type="submission" date="2024-02" db="EMBL/GenBank/DDBJ databases">
        <authorList>
            <person name="Chen Y."/>
            <person name="Shah S."/>
            <person name="Dougan E. K."/>
            <person name="Thang M."/>
            <person name="Chan C."/>
        </authorList>
    </citation>
    <scope>NUCLEOTIDE SEQUENCE [LARGE SCALE GENOMIC DNA]</scope>
</reference>
<comment type="caution">
    <text evidence="2">The sequence shown here is derived from an EMBL/GenBank/DDBJ whole genome shotgun (WGS) entry which is preliminary data.</text>
</comment>
<feature type="compositionally biased region" description="Basic and acidic residues" evidence="1">
    <location>
        <begin position="159"/>
        <end position="169"/>
    </location>
</feature>
<accession>A0ABP0IA12</accession>